<dbReference type="GO" id="GO:0003677">
    <property type="term" value="F:DNA binding"/>
    <property type="evidence" value="ECO:0007669"/>
    <property type="project" value="UniProtKB-KW"/>
</dbReference>
<keyword evidence="3" id="KW-0436">Ligase</keyword>
<comment type="similarity">
    <text evidence="22">In the N-terminal section; belongs to the LigD polymerase family.</text>
</comment>
<dbReference type="GO" id="GO:0003910">
    <property type="term" value="F:DNA ligase (ATP) activity"/>
    <property type="evidence" value="ECO:0007669"/>
    <property type="project" value="UniProtKB-EC"/>
</dbReference>
<evidence type="ECO:0000256" key="20">
    <source>
        <dbReference type="ARBA" id="ARBA00034003"/>
    </source>
</evidence>
<evidence type="ECO:0000313" key="25">
    <source>
        <dbReference type="Proteomes" id="UP000183988"/>
    </source>
</evidence>
<keyword evidence="9" id="KW-0227">DNA damage</keyword>
<dbReference type="GO" id="GO:0003887">
    <property type="term" value="F:DNA-directed DNA polymerase activity"/>
    <property type="evidence" value="ECO:0007669"/>
    <property type="project" value="UniProtKB-KW"/>
</dbReference>
<evidence type="ECO:0000256" key="16">
    <source>
        <dbReference type="ARBA" id="ARBA00023204"/>
    </source>
</evidence>
<comment type="cofactor">
    <cofactor evidence="1">
        <name>Mn(2+)</name>
        <dbReference type="ChEBI" id="CHEBI:29035"/>
    </cofactor>
</comment>
<evidence type="ECO:0000313" key="24">
    <source>
        <dbReference type="EMBL" id="SHG38929.1"/>
    </source>
</evidence>
<evidence type="ECO:0000256" key="3">
    <source>
        <dbReference type="ARBA" id="ARBA00022598"/>
    </source>
</evidence>
<proteinExistence type="inferred from homology"/>
<keyword evidence="10" id="KW-0378">Hydrolase</keyword>
<keyword evidence="12" id="KW-0067">ATP-binding</keyword>
<dbReference type="OrthoDB" id="9802472at2"/>
<evidence type="ECO:0000256" key="13">
    <source>
        <dbReference type="ARBA" id="ARBA00022932"/>
    </source>
</evidence>
<name>A0A1M5JF74_9BACI</name>
<evidence type="ECO:0000256" key="11">
    <source>
        <dbReference type="ARBA" id="ARBA00022839"/>
    </source>
</evidence>
<evidence type="ECO:0000256" key="4">
    <source>
        <dbReference type="ARBA" id="ARBA00022679"/>
    </source>
</evidence>
<keyword evidence="11" id="KW-0269">Exonuclease</keyword>
<evidence type="ECO:0000256" key="15">
    <source>
        <dbReference type="ARBA" id="ARBA00023172"/>
    </source>
</evidence>
<dbReference type="NCBIfam" id="TIGR02778">
    <property type="entry name" value="ligD_pol"/>
    <property type="match status" value="1"/>
</dbReference>
<evidence type="ECO:0000256" key="10">
    <source>
        <dbReference type="ARBA" id="ARBA00022801"/>
    </source>
</evidence>
<dbReference type="PROSITE" id="PS50160">
    <property type="entry name" value="DNA_LIGASE_A3"/>
    <property type="match status" value="1"/>
</dbReference>
<dbReference type="NCBIfam" id="TIGR02779">
    <property type="entry name" value="NHEJ_ligase_lig"/>
    <property type="match status" value="1"/>
</dbReference>
<organism evidence="24 25">
    <name type="scientific">Ornithinibacillus halophilus</name>
    <dbReference type="NCBI Taxonomy" id="930117"/>
    <lineage>
        <taxon>Bacteria</taxon>
        <taxon>Bacillati</taxon>
        <taxon>Bacillota</taxon>
        <taxon>Bacilli</taxon>
        <taxon>Bacillales</taxon>
        <taxon>Bacillaceae</taxon>
        <taxon>Ornithinibacillus</taxon>
    </lineage>
</organism>
<accession>A0A1M5JF74</accession>
<evidence type="ECO:0000256" key="8">
    <source>
        <dbReference type="ARBA" id="ARBA00022741"/>
    </source>
</evidence>
<dbReference type="Pfam" id="PF21686">
    <property type="entry name" value="LigD_Prim-Pol"/>
    <property type="match status" value="1"/>
</dbReference>
<dbReference type="Gene3D" id="3.90.920.10">
    <property type="entry name" value="DNA primase, PRIM domain"/>
    <property type="match status" value="1"/>
</dbReference>
<evidence type="ECO:0000256" key="2">
    <source>
        <dbReference type="ARBA" id="ARBA00012727"/>
    </source>
</evidence>
<comment type="similarity">
    <text evidence="21">In the C-terminal section; belongs to the ATP-dependent DNA ligase family.</text>
</comment>
<dbReference type="EC" id="6.5.1.1" evidence="2"/>
<feature type="domain" description="ATP-dependent DNA ligase family profile" evidence="23">
    <location>
        <begin position="107"/>
        <end position="200"/>
    </location>
</feature>
<evidence type="ECO:0000256" key="5">
    <source>
        <dbReference type="ARBA" id="ARBA00022695"/>
    </source>
</evidence>
<dbReference type="NCBIfam" id="NF007211">
    <property type="entry name" value="PRK09633.1"/>
    <property type="match status" value="1"/>
</dbReference>
<dbReference type="PANTHER" id="PTHR42705:SF2">
    <property type="entry name" value="BIFUNCTIONAL NON-HOMOLOGOUS END JOINING PROTEIN LIGD"/>
    <property type="match status" value="1"/>
</dbReference>
<evidence type="ECO:0000256" key="6">
    <source>
        <dbReference type="ARBA" id="ARBA00022722"/>
    </source>
</evidence>
<evidence type="ECO:0000256" key="14">
    <source>
        <dbReference type="ARBA" id="ARBA00023125"/>
    </source>
</evidence>
<dbReference type="CDD" id="cd07906">
    <property type="entry name" value="Adenylation_DNA_ligase_LigD_LigC"/>
    <property type="match status" value="1"/>
</dbReference>
<dbReference type="InterPro" id="IPR014145">
    <property type="entry name" value="LigD_pol_dom"/>
</dbReference>
<evidence type="ECO:0000256" key="18">
    <source>
        <dbReference type="ARBA" id="ARBA00023268"/>
    </source>
</evidence>
<dbReference type="GO" id="GO:0004527">
    <property type="term" value="F:exonuclease activity"/>
    <property type="evidence" value="ECO:0007669"/>
    <property type="project" value="UniProtKB-KW"/>
</dbReference>
<dbReference type="EMBL" id="FQVW01000030">
    <property type="protein sequence ID" value="SHG38929.1"/>
    <property type="molecule type" value="Genomic_DNA"/>
</dbReference>
<keyword evidence="16" id="KW-0234">DNA repair</keyword>
<evidence type="ECO:0000256" key="9">
    <source>
        <dbReference type="ARBA" id="ARBA00022763"/>
    </source>
</evidence>
<keyword evidence="18" id="KW-0511">Multifunctional enzyme</keyword>
<dbReference type="GO" id="GO:0005524">
    <property type="term" value="F:ATP binding"/>
    <property type="evidence" value="ECO:0007669"/>
    <property type="project" value="UniProtKB-KW"/>
</dbReference>
<dbReference type="GO" id="GO:0006281">
    <property type="term" value="P:DNA repair"/>
    <property type="evidence" value="ECO:0007669"/>
    <property type="project" value="UniProtKB-KW"/>
</dbReference>
<keyword evidence="15" id="KW-0233">DNA recombination</keyword>
<dbReference type="GO" id="GO:0006310">
    <property type="term" value="P:DNA recombination"/>
    <property type="evidence" value="ECO:0007669"/>
    <property type="project" value="UniProtKB-KW"/>
</dbReference>
<evidence type="ECO:0000256" key="1">
    <source>
        <dbReference type="ARBA" id="ARBA00001936"/>
    </source>
</evidence>
<dbReference type="Gene3D" id="3.30.470.30">
    <property type="entry name" value="DNA ligase/mRNA capping enzyme"/>
    <property type="match status" value="1"/>
</dbReference>
<reference evidence="24 25" key="1">
    <citation type="submission" date="2016-11" db="EMBL/GenBank/DDBJ databases">
        <authorList>
            <person name="Jaros S."/>
            <person name="Januszkiewicz K."/>
            <person name="Wedrychowicz H."/>
        </authorList>
    </citation>
    <scope>NUCLEOTIDE SEQUENCE [LARGE SCALE GENOMIC DNA]</scope>
    <source>
        <strain evidence="24 25">IBRC-M 10683</strain>
    </source>
</reference>
<keyword evidence="14" id="KW-0238">DNA-binding</keyword>
<dbReference type="InterPro" id="IPR014146">
    <property type="entry name" value="LigD_ligase_dom"/>
</dbReference>
<evidence type="ECO:0000256" key="17">
    <source>
        <dbReference type="ARBA" id="ARBA00023211"/>
    </source>
</evidence>
<dbReference type="RefSeq" id="WP_072891119.1">
    <property type="nucleotide sequence ID" value="NZ_FQVW01000030.1"/>
</dbReference>
<keyword evidence="17" id="KW-0464">Manganese</keyword>
<dbReference type="InterPro" id="IPR012310">
    <property type="entry name" value="DNA_ligase_ATP-dep_cent"/>
</dbReference>
<evidence type="ECO:0000256" key="21">
    <source>
        <dbReference type="ARBA" id="ARBA00049981"/>
    </source>
</evidence>
<keyword evidence="13" id="KW-0239">DNA-directed DNA polymerase</keyword>
<dbReference type="STRING" id="930117.SAMN05216225_10302"/>
<keyword evidence="7" id="KW-0479">Metal-binding</keyword>
<evidence type="ECO:0000259" key="23">
    <source>
        <dbReference type="PROSITE" id="PS50160"/>
    </source>
</evidence>
<dbReference type="GO" id="GO:0046872">
    <property type="term" value="F:metal ion binding"/>
    <property type="evidence" value="ECO:0007669"/>
    <property type="project" value="UniProtKB-KW"/>
</dbReference>
<evidence type="ECO:0000256" key="7">
    <source>
        <dbReference type="ARBA" id="ARBA00022723"/>
    </source>
</evidence>
<dbReference type="NCBIfam" id="TIGR02776">
    <property type="entry name" value="NHEJ_ligase_prk"/>
    <property type="match status" value="1"/>
</dbReference>
<comment type="catalytic activity">
    <reaction evidence="20">
        <text>ATP + (deoxyribonucleotide)n-3'-hydroxyl + 5'-phospho-(deoxyribonucleotide)m = (deoxyribonucleotide)n+m + AMP + diphosphate.</text>
        <dbReference type="EC" id="6.5.1.1"/>
    </reaction>
</comment>
<dbReference type="SUPFAM" id="SSF56091">
    <property type="entry name" value="DNA ligase/mRNA capping enzyme, catalytic domain"/>
    <property type="match status" value="1"/>
</dbReference>
<dbReference type="PANTHER" id="PTHR42705">
    <property type="entry name" value="BIFUNCTIONAL NON-HOMOLOGOUS END JOINING PROTEIN LIGD"/>
    <property type="match status" value="1"/>
</dbReference>
<dbReference type="Proteomes" id="UP000183988">
    <property type="component" value="Unassembled WGS sequence"/>
</dbReference>
<dbReference type="InterPro" id="IPR014143">
    <property type="entry name" value="NHEJ_ligase_prk"/>
</dbReference>
<evidence type="ECO:0000256" key="12">
    <source>
        <dbReference type="ARBA" id="ARBA00022840"/>
    </source>
</evidence>
<keyword evidence="6" id="KW-0540">Nuclease</keyword>
<keyword evidence="25" id="KW-1185">Reference proteome</keyword>
<dbReference type="Gene3D" id="3.30.1490.70">
    <property type="match status" value="1"/>
</dbReference>
<dbReference type="AlphaFoldDB" id="A0A1M5JF74"/>
<protein>
    <recommendedName>
        <fullName evidence="2">DNA ligase (ATP)</fullName>
        <ecNumber evidence="2">6.5.1.1</ecNumber>
    </recommendedName>
    <alternativeName>
        <fullName evidence="19">NHEJ DNA polymerase</fullName>
    </alternativeName>
</protein>
<gene>
    <name evidence="24" type="ORF">SAMN05216225_10302</name>
</gene>
<sequence length="599" mass="68927">MDVMKPIASTDIPTGDDWLYEVKYDGFRCVLDWGKNGDIHLTSKNKHDLTPNFPEIVAYCKEMEKVVVEMLPLKLDGELVILNNPYQANFSAIQKRGRLKNKESIEKSSSERAATFMVFDLLTVKGKTLQKLPFEERKQKLVELVEAGNFKDRIKLIEAFSDPKELWNIVFDSKGEGMIAKRKKGVYGPGKGHRDWYKIKNWRTFQAILTAYDSKNEYFSVEVFQNDELVEVGKCKHGLDSEAFQTVQKLFLTNGDKRGDTYRLPPAICASIHTLDIYRGELREPEFKSLLPNLSPEECTLSQFEIDMALLPTSVDISKTDKLYWPETNRTKGELLTYMREISPYMLPFLQNRALTIIRCPDGINEESFFQKHLPSYAPSYIKGVGKGDEKLIVCDSLDSLVWFANHGSIEFHVPFQYITSNKPLEIVFDLDPPDRSKFHWAIEASKIIRQLLDDLNLISFIKTSGNKGLQIHIPIPEGTMSYEETAVFTQAIAWTVENQKPDWFTTERMKNKRNGRLYIDYVQHGKDKTIIAPYSPRKTKEASIATPLFWEEVTEHLRPEQFTIKNGVERVQSQGCPFANFYKVGKHQDIDMIVALIK</sequence>
<keyword evidence="5" id="KW-0548">Nucleotidyltransferase</keyword>
<dbReference type="InterPro" id="IPR052171">
    <property type="entry name" value="NHEJ_LigD"/>
</dbReference>
<dbReference type="Pfam" id="PF01068">
    <property type="entry name" value="DNA_ligase_A_M"/>
    <property type="match status" value="1"/>
</dbReference>
<evidence type="ECO:0000256" key="22">
    <source>
        <dbReference type="ARBA" id="ARBA00049990"/>
    </source>
</evidence>
<evidence type="ECO:0000256" key="19">
    <source>
        <dbReference type="ARBA" id="ARBA00029943"/>
    </source>
</evidence>
<keyword evidence="4" id="KW-0808">Transferase</keyword>
<keyword evidence="8" id="KW-0547">Nucleotide-binding</keyword>